<reference evidence="1 2" key="1">
    <citation type="submission" date="2016-05" db="EMBL/GenBank/DDBJ databases">
        <title>First whole genome sequencing of Entamoeba histolytica HM1:IMSS-clone-6.</title>
        <authorList>
            <person name="Mukherjee Avik.K."/>
            <person name="Izumyama S."/>
            <person name="Nakada-Tsukui K."/>
            <person name="Nozaki T."/>
        </authorList>
    </citation>
    <scope>NUCLEOTIDE SEQUENCE [LARGE SCALE GENOMIC DNA]</scope>
    <source>
        <strain evidence="1 2">HM1:IMSS clone 6</strain>
    </source>
</reference>
<dbReference type="VEuPathDB" id="AmoebaDB:EHI8A_013670"/>
<dbReference type="GO" id="GO:0005096">
    <property type="term" value="F:GTPase activator activity"/>
    <property type="evidence" value="ECO:0007669"/>
    <property type="project" value="InterPro"/>
</dbReference>
<dbReference type="VEuPathDB" id="AmoebaDB:KM1_043200"/>
<dbReference type="EMBL" id="BDEQ01000001">
    <property type="protein sequence ID" value="GAT94803.1"/>
    <property type="molecule type" value="Genomic_DNA"/>
</dbReference>
<sequence>MFLFTNRSYSFLSERTIESKIKSFKETIQRTTISDQFKENLVKQEKYQTLVVELEGYLQLCLSNDTNKIRVQDVLSLLTLIGIIYDNETLTSSPSQYFSQHKSFQLFIEDCLCVFMEFEVRKMALQLSLDYLKSVKCNDLRFVQLIISIIDFPAFNSHETNILQSTNLRYDNSLNKSKDLSRRLEEATYMLTEILSQSFEKENDFSNLLVLLRNVLCVIFPMIILDVKSYIDKTFYLKYLPEPNKKITVLFLKIFLINPTRFCTMYLSPYFSQVFKDIFHCILNMKWSPNEFDEEVRPSLKWYFMIFFGPNVETMTNSLPKEELKSLQTFYLDELKSLIIYREYYLEESRKFLSNVLAFLSSCIWSININSRTSVIPLTLIVVDNYLSLLKNGAQNQKVDRHTKVRFASSAFSLSMENDTFDIILSTIFMWMKLYSKDEDAWLNNTLSLKKLLQDYWCIQGVLNAIAKVYGHLVRTITDKLYCTSNTTTPAIISLISPEYETVNNITKENDTKFKVFETGDYSYYTCRYCTKMIKRFDQWQDEDIIFIFKIFTKLICSEENYSNTLIRRNIHLLVNQTIIILNNSEKISNKKIINITELFIPIIFNSLSLQDNYIQTMNIHSLIELYENSSCPNEVIAILKNLLSMIPDELLFPSLEKCCSLFYRLYLNYIPLIPLIINKIQQFYNYTKTQKTHLFLSNLPHGNLGNDLVPIDKRLFNSTTNAPIKILSLLNIFLELEQLIIPEYSNGQIEYYQQMTNVILYATHVVLTRSSHITAVWIAARLFVQISQTINQLQHQKDQKIDKEIKNLKDQALILFNIILGECALAEKSKNRKEICFNFGLTLDFIGKNARTIPNDLLNEIFNLSLEESIKTTLIENKQRIIMSLMVIGFTSSSIFQIMDNTTLKKLFHYLEELNETRVNITQLYGDGEASKLFISSLRRYGKLIENDKYKRRTKESVLNFMKEGKMFSVWIKDEKKGGIIIEMRDVFGKCTFEIEEPTNGLNYDCNILTQTKSGVQESVLYTEKKHDLLFYVPVENDKEKWLDESVNEILKEYNELCKGIKSEESQEMSRIREKVFLESENKISKIHEVSIFQPLTEHKKVQKTDRYSKVIKKVVNTNTNQVEIIKLLMSIFNISESNYKQINIIGNDLENKINELDAICSKELYLFWLFNVGNRKTKEEIICNEESTEAFEEVKNALGKQVKGEETIIGKQNPLLIKYKCEVIQYSDIIREVVISDISKIPIQNRNDKELILNQLINIFFTEIEFDPNVLGECNCQIAVIIQPHLKGIYKIQIYTKKYKGWGLLQNNNFCFINHLGIYIRETIIALYKGINSKLHKGIESNPFLKRIKIISSIDASSQPTTFIDFIWKIQNVFSHYE</sequence>
<dbReference type="Proteomes" id="UP000078387">
    <property type="component" value="Unassembled WGS sequence"/>
</dbReference>
<organism evidence="1 2">
    <name type="scientific">Entamoeba histolytica</name>
    <dbReference type="NCBI Taxonomy" id="5759"/>
    <lineage>
        <taxon>Eukaryota</taxon>
        <taxon>Amoebozoa</taxon>
        <taxon>Evosea</taxon>
        <taxon>Archamoebae</taxon>
        <taxon>Mastigamoebida</taxon>
        <taxon>Entamoebidae</taxon>
        <taxon>Entamoeba</taxon>
    </lineage>
</organism>
<dbReference type="VEuPathDB" id="AmoebaDB:EHI5A_035430"/>
<evidence type="ECO:0000313" key="2">
    <source>
        <dbReference type="Proteomes" id="UP000078387"/>
    </source>
</evidence>
<comment type="caution">
    <text evidence="1">The sequence shown here is derived from an EMBL/GenBank/DDBJ whole genome shotgun (WGS) entry which is preliminary data.</text>
</comment>
<protein>
    <submittedName>
        <fullName evidence="1">Uncharacterized protein</fullName>
    </submittedName>
</protein>
<gene>
    <name evidence="1" type="ORF">CL6EHI_100410</name>
</gene>
<name>A0A5K1USE1_ENTHI</name>
<dbReference type="InterPro" id="IPR035974">
    <property type="entry name" value="Rap/Ran-GAP_sf"/>
</dbReference>
<dbReference type="SUPFAM" id="SSF111347">
    <property type="entry name" value="Rap/Ran-GAP"/>
    <property type="match status" value="1"/>
</dbReference>
<dbReference type="Gene3D" id="3.40.50.11210">
    <property type="entry name" value="Rap/Ran-GAP"/>
    <property type="match status" value="1"/>
</dbReference>
<dbReference type="VEuPathDB" id="AmoebaDB:EHI_100410"/>
<dbReference type="GO" id="GO:0051056">
    <property type="term" value="P:regulation of small GTPase mediated signal transduction"/>
    <property type="evidence" value="ECO:0007669"/>
    <property type="project" value="InterPro"/>
</dbReference>
<dbReference type="OMA" id="DYWCIPG"/>
<evidence type="ECO:0000313" key="1">
    <source>
        <dbReference type="EMBL" id="GAT94803.1"/>
    </source>
</evidence>
<accession>A0A5K1USE1</accession>
<dbReference type="VEuPathDB" id="AmoebaDB:EHI7A_108650"/>
<proteinExistence type="predicted"/>